<keyword evidence="4" id="KW-1185">Reference proteome</keyword>
<evidence type="ECO:0000313" key="3">
    <source>
        <dbReference type="EMBL" id="MEF3317299.1"/>
    </source>
</evidence>
<feature type="domain" description="PAS" evidence="2">
    <location>
        <begin position="21"/>
        <end position="56"/>
    </location>
</feature>
<reference evidence="3 4" key="1">
    <citation type="submission" date="2022-11" db="EMBL/GenBank/DDBJ databases">
        <title>The First Case of Preauricular Fistular Abscess Caused by Peptoniphilus grossensis.</title>
        <authorList>
            <person name="Byun J.-H."/>
        </authorList>
    </citation>
    <scope>NUCLEOTIDE SEQUENCE [LARGE SCALE GENOMIC DNA]</scope>
    <source>
        <strain evidence="3 4">GYB008</strain>
    </source>
</reference>
<evidence type="ECO:0000256" key="1">
    <source>
        <dbReference type="ARBA" id="ARBA00022801"/>
    </source>
</evidence>
<dbReference type="Pfam" id="PF07228">
    <property type="entry name" value="SpoIIE"/>
    <property type="match status" value="1"/>
</dbReference>
<dbReference type="PANTHER" id="PTHR43156">
    <property type="entry name" value="STAGE II SPORULATION PROTEIN E-RELATED"/>
    <property type="match status" value="1"/>
</dbReference>
<dbReference type="CDD" id="cd00130">
    <property type="entry name" value="PAS"/>
    <property type="match status" value="1"/>
</dbReference>
<evidence type="ECO:0000313" key="4">
    <source>
        <dbReference type="Proteomes" id="UP001328425"/>
    </source>
</evidence>
<dbReference type="SUPFAM" id="SSF81606">
    <property type="entry name" value="PP2C-like"/>
    <property type="match status" value="1"/>
</dbReference>
<keyword evidence="1" id="KW-0378">Hydrolase</keyword>
<dbReference type="SMART" id="SM00331">
    <property type="entry name" value="PP2C_SIG"/>
    <property type="match status" value="1"/>
</dbReference>
<dbReference type="Proteomes" id="UP001328425">
    <property type="component" value="Unassembled WGS sequence"/>
</dbReference>
<dbReference type="InterPro" id="IPR001932">
    <property type="entry name" value="PPM-type_phosphatase-like_dom"/>
</dbReference>
<dbReference type="Pfam" id="PF13188">
    <property type="entry name" value="PAS_8"/>
    <property type="match status" value="1"/>
</dbReference>
<dbReference type="Gene3D" id="3.60.40.10">
    <property type="entry name" value="PPM-type phosphatase domain"/>
    <property type="match status" value="1"/>
</dbReference>
<dbReference type="SUPFAM" id="SSF55785">
    <property type="entry name" value="PYP-like sensor domain (PAS domain)"/>
    <property type="match status" value="1"/>
</dbReference>
<evidence type="ECO:0000259" key="2">
    <source>
        <dbReference type="PROSITE" id="PS50112"/>
    </source>
</evidence>
<proteinExistence type="predicted"/>
<dbReference type="InterPro" id="IPR000014">
    <property type="entry name" value="PAS"/>
</dbReference>
<sequence length="369" mass="42638">MEEYLAEGRIEDKIDDKIDFQVLNAIADLVRVLDYNEKVVFVNKAMEDLLGYDRDKKVCILGEDLFDPEITRRALLSGEVIQREENIGSMVFSVKCSPIINKKGEILGVVEVFRNVTMARKLQREIIEKNRFMTSETMAASLIQQTVLPERGFIKNLKVNYVYRPSTILSGDMFDVFEIDDDHIAIYIADSVGHGFAASMVTMFIKTVVRTLDKLTLISPQKTLSELCTRFTSLRLEIENYFTCFYGVYNTKKKKFVFSNAGHLPLPIMVRDREFMNLESKGYPISRFFARPDYEEKEIALYSGDYILFMTDGVVEARNSKKESFGYERVHNIILENNKDILEILDNELEEFNDGEQTDDISMLLINVW</sequence>
<accession>A0ABU7X8F5</accession>
<comment type="caution">
    <text evidence="3">The sequence shown here is derived from an EMBL/GenBank/DDBJ whole genome shotgun (WGS) entry which is preliminary data.</text>
</comment>
<dbReference type="InterPro" id="IPR036457">
    <property type="entry name" value="PPM-type-like_dom_sf"/>
</dbReference>
<organism evidence="3 4">
    <name type="scientific">Peptoniphilus grossensis</name>
    <dbReference type="NCBI Taxonomy" id="1465756"/>
    <lineage>
        <taxon>Bacteria</taxon>
        <taxon>Bacillati</taxon>
        <taxon>Bacillota</taxon>
        <taxon>Tissierellia</taxon>
        <taxon>Tissierellales</taxon>
        <taxon>Peptoniphilaceae</taxon>
        <taxon>Peptoniphilus</taxon>
    </lineage>
</organism>
<dbReference type="EMBL" id="JARBCY010000010">
    <property type="protein sequence ID" value="MEF3317299.1"/>
    <property type="molecule type" value="Genomic_DNA"/>
</dbReference>
<dbReference type="RefSeq" id="WP_332086618.1">
    <property type="nucleotide sequence ID" value="NZ_JARBCY010000010.1"/>
</dbReference>
<dbReference type="PROSITE" id="PS50112">
    <property type="entry name" value="PAS"/>
    <property type="match status" value="1"/>
</dbReference>
<dbReference type="PANTHER" id="PTHR43156:SF2">
    <property type="entry name" value="STAGE II SPORULATION PROTEIN E"/>
    <property type="match status" value="1"/>
</dbReference>
<protein>
    <submittedName>
        <fullName evidence="3">SpoIIE family protein phosphatase</fullName>
    </submittedName>
</protein>
<dbReference type="InterPro" id="IPR035965">
    <property type="entry name" value="PAS-like_dom_sf"/>
</dbReference>
<dbReference type="Gene3D" id="3.30.450.20">
    <property type="entry name" value="PAS domain"/>
    <property type="match status" value="1"/>
</dbReference>
<gene>
    <name evidence="3" type="ORF">PV361_01105</name>
</gene>
<name>A0ABU7X8F5_9FIRM</name>
<dbReference type="InterPro" id="IPR052016">
    <property type="entry name" value="Bact_Sigma-Reg"/>
</dbReference>